<gene>
    <name evidence="3" type="ORF">E4U43_004214</name>
</gene>
<dbReference type="PANTHER" id="PTHR10963">
    <property type="entry name" value="GLYCOSYL HYDROLASE-RELATED"/>
    <property type="match status" value="1"/>
</dbReference>
<dbReference type="GO" id="GO:0004553">
    <property type="term" value="F:hydrolase activity, hydrolyzing O-glycosyl compounds"/>
    <property type="evidence" value="ECO:0007669"/>
    <property type="project" value="InterPro"/>
</dbReference>
<dbReference type="Pfam" id="PF26113">
    <property type="entry name" value="GH16_XgeA"/>
    <property type="match status" value="1"/>
</dbReference>
<feature type="domain" description="GH16" evidence="2">
    <location>
        <begin position="18"/>
        <end position="285"/>
    </location>
</feature>
<dbReference type="Proteomes" id="UP000748025">
    <property type="component" value="Unassembled WGS sequence"/>
</dbReference>
<dbReference type="PANTHER" id="PTHR10963:SF60">
    <property type="entry name" value="GRAM-NEGATIVE BACTERIA-BINDING PROTEIN 1-RELATED"/>
    <property type="match status" value="1"/>
</dbReference>
<reference evidence="3" key="1">
    <citation type="journal article" date="2020" name="bioRxiv">
        <title>Whole genome comparisons of ergot fungi reveals the divergence and evolution of species within the genus Claviceps are the result of varying mechanisms driving genome evolution and host range expansion.</title>
        <authorList>
            <person name="Wyka S.A."/>
            <person name="Mondo S.J."/>
            <person name="Liu M."/>
            <person name="Dettman J."/>
            <person name="Nalam V."/>
            <person name="Broders K.D."/>
        </authorList>
    </citation>
    <scope>NUCLEOTIDE SEQUENCE</scope>
    <source>
        <strain evidence="3">CCC 602</strain>
    </source>
</reference>
<dbReference type="PROSITE" id="PS51762">
    <property type="entry name" value="GH16_2"/>
    <property type="match status" value="1"/>
</dbReference>
<dbReference type="Gene3D" id="2.60.120.200">
    <property type="match status" value="1"/>
</dbReference>
<dbReference type="AlphaFoldDB" id="A0A9P7N3P3"/>
<dbReference type="CDD" id="cd02182">
    <property type="entry name" value="GH16_Strep_laminarinase_like"/>
    <property type="match status" value="1"/>
</dbReference>
<comment type="caution">
    <text evidence="3">The sequence shown here is derived from an EMBL/GenBank/DDBJ whole genome shotgun (WGS) entry which is preliminary data.</text>
</comment>
<organism evidence="3 4">
    <name type="scientific">Claviceps pusilla</name>
    <dbReference type="NCBI Taxonomy" id="123648"/>
    <lineage>
        <taxon>Eukaryota</taxon>
        <taxon>Fungi</taxon>
        <taxon>Dikarya</taxon>
        <taxon>Ascomycota</taxon>
        <taxon>Pezizomycotina</taxon>
        <taxon>Sordariomycetes</taxon>
        <taxon>Hypocreomycetidae</taxon>
        <taxon>Hypocreales</taxon>
        <taxon>Clavicipitaceae</taxon>
        <taxon>Claviceps</taxon>
    </lineage>
</organism>
<evidence type="ECO:0000313" key="3">
    <source>
        <dbReference type="EMBL" id="KAG5990696.1"/>
    </source>
</evidence>
<dbReference type="OrthoDB" id="192832at2759"/>
<dbReference type="EMBL" id="SRPW01002753">
    <property type="protein sequence ID" value="KAG5990696.1"/>
    <property type="molecule type" value="Genomic_DNA"/>
</dbReference>
<feature type="signal peptide" evidence="1">
    <location>
        <begin position="1"/>
        <end position="20"/>
    </location>
</feature>
<feature type="chain" id="PRO_5040274690" description="GH16 domain-containing protein" evidence="1">
    <location>
        <begin position="21"/>
        <end position="285"/>
    </location>
</feature>
<dbReference type="InterPro" id="IPR000757">
    <property type="entry name" value="Beta-glucanase-like"/>
</dbReference>
<dbReference type="GO" id="GO:0005975">
    <property type="term" value="P:carbohydrate metabolic process"/>
    <property type="evidence" value="ECO:0007669"/>
    <property type="project" value="InterPro"/>
</dbReference>
<dbReference type="SUPFAM" id="SSF49899">
    <property type="entry name" value="Concanavalin A-like lectins/glucanases"/>
    <property type="match status" value="1"/>
</dbReference>
<evidence type="ECO:0000259" key="2">
    <source>
        <dbReference type="PROSITE" id="PS51762"/>
    </source>
</evidence>
<dbReference type="InterPro" id="IPR050546">
    <property type="entry name" value="Glycosyl_Hydrlase_16"/>
</dbReference>
<protein>
    <recommendedName>
        <fullName evidence="2">GH16 domain-containing protein</fullName>
    </recommendedName>
</protein>
<accession>A0A9P7N3P3</accession>
<evidence type="ECO:0000256" key="1">
    <source>
        <dbReference type="SAM" id="SignalP"/>
    </source>
</evidence>
<proteinExistence type="predicted"/>
<sequence>MVNYHFLSSILLAFAAAVDAGAPNYPGFRLNWADNFAGAKGSSPGGNWNRISGFLNVNGELQTYSPSTRNIQLSGANTLQIVPLRDHSTVKGWTSGRLESTYVFTPAPGRITRVEASIRFGSNSPASKKGFWPAFWMLGDSLRHGGKWPGCGEIDVMEELNGQMIGHGTVHCHQYPGGICNEPTGIGSPVGFGGNNFHVWRVEFDRRSNDWRQQSLTWFVDGRQFNKIMGSRIGNAGVWATLCQSPMYFVLNMAVGGTWPGYPTGATQDGFGAMMEVAYVAHYSN</sequence>
<evidence type="ECO:0000313" key="4">
    <source>
        <dbReference type="Proteomes" id="UP000748025"/>
    </source>
</evidence>
<dbReference type="InterPro" id="IPR013320">
    <property type="entry name" value="ConA-like_dom_sf"/>
</dbReference>
<keyword evidence="1" id="KW-0732">Signal</keyword>
<name>A0A9P7N3P3_9HYPO</name>
<keyword evidence="4" id="KW-1185">Reference proteome</keyword>